<dbReference type="SUPFAM" id="SSF75217">
    <property type="entry name" value="alpha/beta knot"/>
    <property type="match status" value="1"/>
</dbReference>
<evidence type="ECO:0000256" key="5">
    <source>
        <dbReference type="ARBA" id="ARBA00022694"/>
    </source>
</evidence>
<keyword evidence="1" id="KW-0820">tRNA-binding</keyword>
<evidence type="ECO:0000256" key="4">
    <source>
        <dbReference type="ARBA" id="ARBA00022691"/>
    </source>
</evidence>
<evidence type="ECO:0000259" key="7">
    <source>
        <dbReference type="Pfam" id="PF00588"/>
    </source>
</evidence>
<evidence type="ECO:0000256" key="3">
    <source>
        <dbReference type="ARBA" id="ARBA00022679"/>
    </source>
</evidence>
<dbReference type="Gene3D" id="3.40.1280.10">
    <property type="match status" value="1"/>
</dbReference>
<keyword evidence="4" id="KW-0949">S-adenosyl-L-methionine</keyword>
<dbReference type="Proteomes" id="UP000176498">
    <property type="component" value="Unassembled WGS sequence"/>
</dbReference>
<keyword evidence="6" id="KW-0694">RNA-binding</keyword>
<dbReference type="PANTHER" id="PTHR43453">
    <property type="entry name" value="RRNA METHYLASE-LIKE"/>
    <property type="match status" value="1"/>
</dbReference>
<evidence type="ECO:0000256" key="6">
    <source>
        <dbReference type="ARBA" id="ARBA00022884"/>
    </source>
</evidence>
<name>A0A1G1XN44_9BACT</name>
<organism evidence="8 9">
    <name type="scientific">Candidatus Buchananbacteria bacterium RBG_13_36_9</name>
    <dbReference type="NCBI Taxonomy" id="1797530"/>
    <lineage>
        <taxon>Bacteria</taxon>
        <taxon>Candidatus Buchananiibacteriota</taxon>
    </lineage>
</organism>
<dbReference type="InterPro" id="IPR029028">
    <property type="entry name" value="Alpha/beta_knot_MTases"/>
</dbReference>
<comment type="caution">
    <text evidence="8">The sequence shown here is derived from an EMBL/GenBank/DDBJ whole genome shotgun (WGS) entry which is preliminary data.</text>
</comment>
<reference evidence="8 9" key="1">
    <citation type="journal article" date="2016" name="Nat. Commun.">
        <title>Thousands of microbial genomes shed light on interconnected biogeochemical processes in an aquifer system.</title>
        <authorList>
            <person name="Anantharaman K."/>
            <person name="Brown C.T."/>
            <person name="Hug L.A."/>
            <person name="Sharon I."/>
            <person name="Castelle C.J."/>
            <person name="Probst A.J."/>
            <person name="Thomas B.C."/>
            <person name="Singh A."/>
            <person name="Wilkins M.J."/>
            <person name="Karaoz U."/>
            <person name="Brodie E.L."/>
            <person name="Williams K.H."/>
            <person name="Hubbard S.S."/>
            <person name="Banfield J.F."/>
        </authorList>
    </citation>
    <scope>NUCLEOTIDE SEQUENCE [LARGE SCALE GENOMIC DNA]</scope>
</reference>
<keyword evidence="2" id="KW-0489">Methyltransferase</keyword>
<accession>A0A1G1XN44</accession>
<keyword evidence="5" id="KW-0819">tRNA processing</keyword>
<dbReference type="GO" id="GO:0002938">
    <property type="term" value="P:tRNA guanine ribose methylation"/>
    <property type="evidence" value="ECO:0007669"/>
    <property type="project" value="TreeGrafter"/>
</dbReference>
<proteinExistence type="predicted"/>
<dbReference type="Pfam" id="PF00588">
    <property type="entry name" value="SpoU_methylase"/>
    <property type="match status" value="1"/>
</dbReference>
<dbReference type="GO" id="GO:0008173">
    <property type="term" value="F:RNA methyltransferase activity"/>
    <property type="evidence" value="ECO:0007669"/>
    <property type="project" value="InterPro"/>
</dbReference>
<protein>
    <recommendedName>
        <fullName evidence="7">tRNA/rRNA methyltransferase SpoU type domain-containing protein</fullName>
    </recommendedName>
</protein>
<gene>
    <name evidence="8" type="ORF">A2Y82_00790</name>
</gene>
<dbReference type="EMBL" id="MHHZ01000018">
    <property type="protein sequence ID" value="OGY41438.1"/>
    <property type="molecule type" value="Genomic_DNA"/>
</dbReference>
<dbReference type="AlphaFoldDB" id="A0A1G1XN44"/>
<dbReference type="InterPro" id="IPR033671">
    <property type="entry name" value="TrmH"/>
</dbReference>
<dbReference type="PANTHER" id="PTHR43453:SF1">
    <property type="entry name" value="TRNA_RRNA METHYLTRANSFERASE SPOU TYPE DOMAIN-CONTAINING PROTEIN"/>
    <property type="match status" value="1"/>
</dbReference>
<evidence type="ECO:0000313" key="8">
    <source>
        <dbReference type="EMBL" id="OGY41438.1"/>
    </source>
</evidence>
<keyword evidence="3" id="KW-0808">Transferase</keyword>
<feature type="domain" description="tRNA/rRNA methyltransferase SpoU type" evidence="7">
    <location>
        <begin position="8"/>
        <end position="152"/>
    </location>
</feature>
<sequence length="159" mass="18056">MARNKKEIYLILQNIRSLYNIGSIFRCADAFSVSKIFLCSYSGYPVEKQIVKISKTALGAEKTITWEHHWQTANLIKKLKREKIKIFALELTSKATPLKNFKPHFPLALVVGNEVTGVTRSILKLADQTIYIPMHGQKESLNVAIATGITLYNINLHRK</sequence>
<evidence type="ECO:0000256" key="2">
    <source>
        <dbReference type="ARBA" id="ARBA00022603"/>
    </source>
</evidence>
<evidence type="ECO:0000256" key="1">
    <source>
        <dbReference type="ARBA" id="ARBA00022555"/>
    </source>
</evidence>
<dbReference type="InterPro" id="IPR001537">
    <property type="entry name" value="SpoU_MeTrfase"/>
</dbReference>
<dbReference type="InterPro" id="IPR029026">
    <property type="entry name" value="tRNA_m1G_MTases_N"/>
</dbReference>
<evidence type="ECO:0000313" key="9">
    <source>
        <dbReference type="Proteomes" id="UP000176498"/>
    </source>
</evidence>
<dbReference type="GO" id="GO:0000049">
    <property type="term" value="F:tRNA binding"/>
    <property type="evidence" value="ECO:0007669"/>
    <property type="project" value="UniProtKB-KW"/>
</dbReference>